<sequence>MLHKMSEVRGWSHEEMLKMDKRTFYRYYGYWYAERLIDAWHIEEEKRKQKNSNKTKDWKPL</sequence>
<accession>A0A843AMP2</accession>
<organism evidence="1 2">
    <name type="scientific">Methanobrevibacter arboriphilus</name>
    <dbReference type="NCBI Taxonomy" id="39441"/>
    <lineage>
        <taxon>Archaea</taxon>
        <taxon>Methanobacteriati</taxon>
        <taxon>Methanobacteriota</taxon>
        <taxon>Methanomada group</taxon>
        <taxon>Methanobacteria</taxon>
        <taxon>Methanobacteriales</taxon>
        <taxon>Methanobacteriaceae</taxon>
        <taxon>Methanobrevibacter</taxon>
    </lineage>
</organism>
<evidence type="ECO:0000313" key="2">
    <source>
        <dbReference type="Proteomes" id="UP000658733"/>
    </source>
</evidence>
<dbReference type="RefSeq" id="WP_278522809.1">
    <property type="nucleotide sequence ID" value="NZ_JADIIN010000043.1"/>
</dbReference>
<reference evidence="1" key="1">
    <citation type="submission" date="2020-10" db="EMBL/GenBank/DDBJ databases">
        <title>Dehalococcoides mccartyi of a TCE/Cr reducing biochatode.</title>
        <authorList>
            <person name="Matturro B."/>
        </authorList>
    </citation>
    <scope>NUCLEOTIDE SEQUENCE</scope>
    <source>
        <strain evidence="1">Bin4</strain>
    </source>
</reference>
<gene>
    <name evidence="1" type="ORF">ISP01_05220</name>
</gene>
<dbReference type="Proteomes" id="UP000658733">
    <property type="component" value="Unassembled WGS sequence"/>
</dbReference>
<name>A0A843AMP2_METAZ</name>
<evidence type="ECO:0000313" key="1">
    <source>
        <dbReference type="EMBL" id="MBF4468788.1"/>
    </source>
</evidence>
<proteinExistence type="predicted"/>
<protein>
    <submittedName>
        <fullName evidence="1">Uncharacterized protein</fullName>
    </submittedName>
</protein>
<comment type="caution">
    <text evidence="1">The sequence shown here is derived from an EMBL/GenBank/DDBJ whole genome shotgun (WGS) entry which is preliminary data.</text>
</comment>
<dbReference type="EMBL" id="JADIIN010000043">
    <property type="protein sequence ID" value="MBF4468788.1"/>
    <property type="molecule type" value="Genomic_DNA"/>
</dbReference>
<dbReference type="AlphaFoldDB" id="A0A843AMP2"/>